<keyword evidence="3" id="KW-1185">Reference proteome</keyword>
<protein>
    <submittedName>
        <fullName evidence="2">Uncharacterized protein</fullName>
    </submittedName>
</protein>
<evidence type="ECO:0000313" key="2">
    <source>
        <dbReference type="EMBL" id="KNC83766.1"/>
    </source>
</evidence>
<evidence type="ECO:0000313" key="3">
    <source>
        <dbReference type="Proteomes" id="UP000054560"/>
    </source>
</evidence>
<organism evidence="2 3">
    <name type="scientific">Sphaeroforma arctica JP610</name>
    <dbReference type="NCBI Taxonomy" id="667725"/>
    <lineage>
        <taxon>Eukaryota</taxon>
        <taxon>Ichthyosporea</taxon>
        <taxon>Ichthyophonida</taxon>
        <taxon>Sphaeroforma</taxon>
    </lineage>
</organism>
<dbReference type="GeneID" id="25904494"/>
<proteinExistence type="predicted"/>
<reference evidence="2 3" key="1">
    <citation type="submission" date="2011-02" db="EMBL/GenBank/DDBJ databases">
        <title>The Genome Sequence of Sphaeroforma arctica JP610.</title>
        <authorList>
            <consortium name="The Broad Institute Genome Sequencing Platform"/>
            <person name="Russ C."/>
            <person name="Cuomo C."/>
            <person name="Young S.K."/>
            <person name="Zeng Q."/>
            <person name="Gargeya S."/>
            <person name="Alvarado L."/>
            <person name="Berlin A."/>
            <person name="Chapman S.B."/>
            <person name="Chen Z."/>
            <person name="Freedman E."/>
            <person name="Gellesch M."/>
            <person name="Goldberg J."/>
            <person name="Griggs A."/>
            <person name="Gujja S."/>
            <person name="Heilman E."/>
            <person name="Heiman D."/>
            <person name="Howarth C."/>
            <person name="Mehta T."/>
            <person name="Neiman D."/>
            <person name="Pearson M."/>
            <person name="Roberts A."/>
            <person name="Saif S."/>
            <person name="Shea T."/>
            <person name="Shenoy N."/>
            <person name="Sisk P."/>
            <person name="Stolte C."/>
            <person name="Sykes S."/>
            <person name="White J."/>
            <person name="Yandava C."/>
            <person name="Burger G."/>
            <person name="Gray M.W."/>
            <person name="Holland P.W.H."/>
            <person name="King N."/>
            <person name="Lang F.B.F."/>
            <person name="Roger A.J."/>
            <person name="Ruiz-Trillo I."/>
            <person name="Haas B."/>
            <person name="Nusbaum C."/>
            <person name="Birren B."/>
        </authorList>
    </citation>
    <scope>NUCLEOTIDE SEQUENCE [LARGE SCALE GENOMIC DNA]</scope>
    <source>
        <strain evidence="2 3">JP610</strain>
    </source>
</reference>
<gene>
    <name evidence="2" type="ORF">SARC_03990</name>
</gene>
<keyword evidence="1" id="KW-0732">Signal</keyword>
<accession>A0A0L0G4N7</accession>
<dbReference type="EMBL" id="KQ241810">
    <property type="protein sequence ID" value="KNC83766.1"/>
    <property type="molecule type" value="Genomic_DNA"/>
</dbReference>
<dbReference type="RefSeq" id="XP_014157668.1">
    <property type="nucleotide sequence ID" value="XM_014302193.1"/>
</dbReference>
<feature type="signal peptide" evidence="1">
    <location>
        <begin position="1"/>
        <end position="22"/>
    </location>
</feature>
<sequence length="147" mass="15596">MFNRRVLILWAVFLLVHHSALAYPVRRRQSTNPFATNPFTTTNFDPTFSNTNPFATTTQNTFDPATYNPNVFNPTSFNPTSFNPTVPVTGIVPVNTVQNVNIDLQNSNVNSDRGGVSSIGDSDITVNGGVGAGAGAAATAAFVSESG</sequence>
<name>A0A0L0G4N7_9EUKA</name>
<dbReference type="AlphaFoldDB" id="A0A0L0G4N7"/>
<dbReference type="Proteomes" id="UP000054560">
    <property type="component" value="Unassembled WGS sequence"/>
</dbReference>
<evidence type="ECO:0000256" key="1">
    <source>
        <dbReference type="SAM" id="SignalP"/>
    </source>
</evidence>
<feature type="chain" id="PRO_5005538653" evidence="1">
    <location>
        <begin position="23"/>
        <end position="147"/>
    </location>
</feature>